<evidence type="ECO:0000313" key="7">
    <source>
        <dbReference type="Proteomes" id="UP000325440"/>
    </source>
</evidence>
<dbReference type="SMART" id="SM00338">
    <property type="entry name" value="BRLZ"/>
    <property type="match status" value="1"/>
</dbReference>
<feature type="compositionally biased region" description="Acidic residues" evidence="4">
    <location>
        <begin position="234"/>
        <end position="245"/>
    </location>
</feature>
<evidence type="ECO:0000313" key="6">
    <source>
        <dbReference type="EMBL" id="VVC44092.1"/>
    </source>
</evidence>
<dbReference type="PRINTS" id="PR00042">
    <property type="entry name" value="LEUZIPPRFOS"/>
</dbReference>
<dbReference type="PROSITE" id="PS50217">
    <property type="entry name" value="BZIP"/>
    <property type="match status" value="1"/>
</dbReference>
<feature type="compositionally biased region" description="Low complexity" evidence="4">
    <location>
        <begin position="73"/>
        <end position="83"/>
    </location>
</feature>
<feature type="region of interest" description="Disordered" evidence="4">
    <location>
        <begin position="125"/>
        <end position="144"/>
    </location>
</feature>
<reference evidence="6 7" key="1">
    <citation type="submission" date="2019-08" db="EMBL/GenBank/DDBJ databases">
        <authorList>
            <person name="Alioto T."/>
            <person name="Alioto T."/>
            <person name="Gomez Garrido J."/>
        </authorList>
    </citation>
    <scope>NUCLEOTIDE SEQUENCE [LARGE SCALE GENOMIC DNA]</scope>
</reference>
<gene>
    <name evidence="6" type="ORF">CINCED_3A022860</name>
</gene>
<dbReference type="GO" id="GO:0005634">
    <property type="term" value="C:nucleus"/>
    <property type="evidence" value="ECO:0007669"/>
    <property type="project" value="TreeGrafter"/>
</dbReference>
<keyword evidence="3" id="KW-0804">Transcription</keyword>
<feature type="compositionally biased region" description="Basic residues" evidence="4">
    <location>
        <begin position="63"/>
        <end position="72"/>
    </location>
</feature>
<dbReference type="InterPro" id="IPR046347">
    <property type="entry name" value="bZIP_sf"/>
</dbReference>
<dbReference type="GO" id="GO:0000978">
    <property type="term" value="F:RNA polymerase II cis-regulatory region sequence-specific DNA binding"/>
    <property type="evidence" value="ECO:0007669"/>
    <property type="project" value="TreeGrafter"/>
</dbReference>
<dbReference type="PROSITE" id="PS00036">
    <property type="entry name" value="BZIP_BASIC"/>
    <property type="match status" value="1"/>
</dbReference>
<keyword evidence="7" id="KW-1185">Reference proteome</keyword>
<feature type="compositionally biased region" description="Low complexity" evidence="4">
    <location>
        <begin position="173"/>
        <end position="187"/>
    </location>
</feature>
<dbReference type="EMBL" id="CABPRJ010002375">
    <property type="protein sequence ID" value="VVC44092.1"/>
    <property type="molecule type" value="Genomic_DNA"/>
</dbReference>
<dbReference type="Gene3D" id="1.20.5.170">
    <property type="match status" value="1"/>
</dbReference>
<protein>
    <submittedName>
        <fullName evidence="6">AP-1 transcription factor,Basic-leucine zipper domain</fullName>
    </submittedName>
</protein>
<dbReference type="OrthoDB" id="2596881at2759"/>
<feature type="domain" description="BZIP" evidence="5">
    <location>
        <begin position="258"/>
        <end position="321"/>
    </location>
</feature>
<dbReference type="InterPro" id="IPR004827">
    <property type="entry name" value="bZIP"/>
</dbReference>
<evidence type="ECO:0000259" key="5">
    <source>
        <dbReference type="PROSITE" id="PS50217"/>
    </source>
</evidence>
<feature type="region of interest" description="Disordered" evidence="4">
    <location>
        <begin position="167"/>
        <end position="187"/>
    </location>
</feature>
<dbReference type="AlphaFoldDB" id="A0A5E4NLK1"/>
<feature type="compositionally biased region" description="Basic residues" evidence="4">
    <location>
        <begin position="342"/>
        <end position="357"/>
    </location>
</feature>
<dbReference type="PANTHER" id="PTHR23351:SF24">
    <property type="entry name" value="ACTIVATING TRANSCRIPTION FACTOR 3-RELATED"/>
    <property type="match status" value="1"/>
</dbReference>
<evidence type="ECO:0000256" key="1">
    <source>
        <dbReference type="ARBA" id="ARBA00023015"/>
    </source>
</evidence>
<feature type="region of interest" description="Disordered" evidence="4">
    <location>
        <begin position="328"/>
        <end position="368"/>
    </location>
</feature>
<feature type="region of interest" description="Disordered" evidence="4">
    <location>
        <begin position="213"/>
        <end position="301"/>
    </location>
</feature>
<proteinExistence type="predicted"/>
<dbReference type="Pfam" id="PF00170">
    <property type="entry name" value="bZIP_1"/>
    <property type="match status" value="1"/>
</dbReference>
<sequence>MSMQITHVVYFRANFGKKLTTPDVSRTPFRTVSCPADPGVCSGAVNAGTVDRNNNVWTAEDRRRRREQRRSSRAMMTSSYSAAAAGGRQTAAATAMPTAPSGCVPNTPDVINSIMSMINPFDHHYRSPASEDSTSSSVCSPVSPPRMQSICSSVLIKEDLKLVIKKRLQKSRTGTPTTPTRPTLTPTADCAAAAAGNSSRGFAATVAAATASAGSAASSPGGGQARKRPTDEESHGDEDDYDYEDVSSHGEGLTAEDEERRRRRRERNKLAATKCRQKKREKTTNLMQESNVLEKKNSDMKTQIQELETQRNDLMKMLTEHDCSQRLPYQHQHQQQPQQHHQQNHHLHHQQHQHHRQQQQQQLHQEQYAAAETYGSGGTDPYHGQHHHVAAEPPILKDTMFNGGGYGAVASTVAVAASPSTAAYHRPAATTAAYHRPPATTTAAATVAAVHYQTAAGVAVNGIGFAGVGGGGGGGGVAGGGIYASCLQDDVYGYNKDLMSGGAGGPPDLSHQSLRQKLTSIRRVLKDTLNYKDMNYKLRYFDSFTLFKQSLCEENGGHCTRINGKYIDFEEIMGCANYKRVMTKKKSTGENLESAPGKITFRDWKVQIYKSADFAGGTRKDWRYQIMLEMRQSEASIATIEIAKYALKKISSDKYVSSQRNYNKDYILSRIKSYM</sequence>
<keyword evidence="1" id="KW-0805">Transcription regulation</keyword>
<dbReference type="SUPFAM" id="SSF57959">
    <property type="entry name" value="Leucine zipper domain"/>
    <property type="match status" value="1"/>
</dbReference>
<evidence type="ECO:0000256" key="4">
    <source>
        <dbReference type="SAM" id="MobiDB-lite"/>
    </source>
</evidence>
<dbReference type="GO" id="GO:0000981">
    <property type="term" value="F:DNA-binding transcription factor activity, RNA polymerase II-specific"/>
    <property type="evidence" value="ECO:0007669"/>
    <property type="project" value="TreeGrafter"/>
</dbReference>
<dbReference type="Proteomes" id="UP000325440">
    <property type="component" value="Unassembled WGS sequence"/>
</dbReference>
<feature type="compositionally biased region" description="Low complexity" evidence="4">
    <location>
        <begin position="358"/>
        <end position="367"/>
    </location>
</feature>
<feature type="region of interest" description="Disordered" evidence="4">
    <location>
        <begin position="59"/>
        <end position="83"/>
    </location>
</feature>
<name>A0A5E4NLK1_9HEMI</name>
<evidence type="ECO:0000256" key="3">
    <source>
        <dbReference type="ARBA" id="ARBA00023163"/>
    </source>
</evidence>
<dbReference type="PANTHER" id="PTHR23351">
    <property type="entry name" value="FOS TRANSCRIPTION FACTOR-RELATED"/>
    <property type="match status" value="1"/>
</dbReference>
<accession>A0A5E4NLK1</accession>
<evidence type="ECO:0000256" key="2">
    <source>
        <dbReference type="ARBA" id="ARBA00023125"/>
    </source>
</evidence>
<dbReference type="InterPro" id="IPR000837">
    <property type="entry name" value="AP-1"/>
</dbReference>
<feature type="compositionally biased region" description="Low complexity" evidence="4">
    <location>
        <begin position="330"/>
        <end position="341"/>
    </location>
</feature>
<keyword evidence="2" id="KW-0238">DNA-binding</keyword>
<organism evidence="6 7">
    <name type="scientific">Cinara cedri</name>
    <dbReference type="NCBI Taxonomy" id="506608"/>
    <lineage>
        <taxon>Eukaryota</taxon>
        <taxon>Metazoa</taxon>
        <taxon>Ecdysozoa</taxon>
        <taxon>Arthropoda</taxon>
        <taxon>Hexapoda</taxon>
        <taxon>Insecta</taxon>
        <taxon>Pterygota</taxon>
        <taxon>Neoptera</taxon>
        <taxon>Paraneoptera</taxon>
        <taxon>Hemiptera</taxon>
        <taxon>Sternorrhyncha</taxon>
        <taxon>Aphidomorpha</taxon>
        <taxon>Aphidoidea</taxon>
        <taxon>Aphididae</taxon>
        <taxon>Lachninae</taxon>
        <taxon>Cinara</taxon>
    </lineage>
</organism>